<dbReference type="GO" id="GO:0008484">
    <property type="term" value="F:sulfuric ester hydrolase activity"/>
    <property type="evidence" value="ECO:0007669"/>
    <property type="project" value="InterPro"/>
</dbReference>
<gene>
    <name evidence="9" type="primary">similar to Arylsulfatase B</name>
    <name evidence="9" type="ORF">CLUMA_CG011409</name>
</gene>
<keyword evidence="7" id="KW-0812">Transmembrane</keyword>
<sequence length="580" mass="65693">MKNLKSFINTFILINVISRNVYAKPNIVIIMADDLGFNDVSFHGSSEIPTPNIDALAYNGVILNRFYTPPLCTPSRSSFMTGKYPSKIGMHEFVIPSDEPWGLPLEEKIMPEYFKEAGYKTALIGKWHLGFYKKAYTPTMRGFDSFFGYLGPYIGYYDYTLKMHDRNYSRGYDMRRNLKVNHIKQPKRYATDLFTDEAVNLISKHDTKDPLFLVLSHLAPHAGNEFPDNPLEAPVEEIKKFDYIKDPKRRTLAAMISVMDQGIGRVVTALNDKGIMNETIILFYSDNGGPTEGQHSTAASNHPLRGQKGTAYEGGCRVVACIYSPLIKRPQRVSNDFMYVTDLLKLFTTAASIETDDESLDSVNQWETISEGLKSPRQEILYNIENAVGYSAIMYDGWKLINGSENMNTNTWIGVSGFENVNVSFRSYIKKVFESEAAKSLPKLSAVTIKEMRAAATVTCENSEHSRDVKSTTGLKLFEIINDPCEQHDLVNAYDEKVSFLVALLENHIQNVVPSKRKLMDPNCDPAHFNYTWTWWQEVDESTSNHSYKDTLISIAIAISALFVIFLLIQGTRTKKAFQK</sequence>
<dbReference type="InterPro" id="IPR024607">
    <property type="entry name" value="Sulfatase_CS"/>
</dbReference>
<dbReference type="Gene3D" id="3.40.720.10">
    <property type="entry name" value="Alkaline Phosphatase, subunit A"/>
    <property type="match status" value="1"/>
</dbReference>
<protein>
    <submittedName>
        <fullName evidence="9">CLUMA_CG011409, isoform A</fullName>
    </submittedName>
</protein>
<keyword evidence="3" id="KW-0479">Metal-binding</keyword>
<proteinExistence type="inferred from homology"/>
<feature type="domain" description="Sulfatase N-terminal" evidence="8">
    <location>
        <begin position="25"/>
        <end position="344"/>
    </location>
</feature>
<evidence type="ECO:0000256" key="4">
    <source>
        <dbReference type="ARBA" id="ARBA00022801"/>
    </source>
</evidence>
<dbReference type="OrthoDB" id="103349at2759"/>
<organism evidence="9 10">
    <name type="scientific">Clunio marinus</name>
    <dbReference type="NCBI Taxonomy" id="568069"/>
    <lineage>
        <taxon>Eukaryota</taxon>
        <taxon>Metazoa</taxon>
        <taxon>Ecdysozoa</taxon>
        <taxon>Arthropoda</taxon>
        <taxon>Hexapoda</taxon>
        <taxon>Insecta</taxon>
        <taxon>Pterygota</taxon>
        <taxon>Neoptera</taxon>
        <taxon>Endopterygota</taxon>
        <taxon>Diptera</taxon>
        <taxon>Nematocera</taxon>
        <taxon>Chironomoidea</taxon>
        <taxon>Chironomidae</taxon>
        <taxon>Clunio</taxon>
    </lineage>
</organism>
<feature type="transmembrane region" description="Helical" evidence="7">
    <location>
        <begin position="551"/>
        <end position="569"/>
    </location>
</feature>
<dbReference type="CDD" id="cd16029">
    <property type="entry name" value="4-S"/>
    <property type="match status" value="1"/>
</dbReference>
<accession>A0A1J1ICS7</accession>
<evidence type="ECO:0000313" key="10">
    <source>
        <dbReference type="Proteomes" id="UP000183832"/>
    </source>
</evidence>
<reference evidence="9 10" key="1">
    <citation type="submission" date="2015-04" db="EMBL/GenBank/DDBJ databases">
        <authorList>
            <person name="Syromyatnikov M.Y."/>
            <person name="Popov V.N."/>
        </authorList>
    </citation>
    <scope>NUCLEOTIDE SEQUENCE [LARGE SCALE GENOMIC DNA]</scope>
</reference>
<dbReference type="PROSITE" id="PS00149">
    <property type="entry name" value="SULFATASE_2"/>
    <property type="match status" value="1"/>
</dbReference>
<comment type="similarity">
    <text evidence="2">Belongs to the sulfatase family.</text>
</comment>
<dbReference type="PANTHER" id="PTHR10342:SF264">
    <property type="entry name" value="MIP05773P-RELATED"/>
    <property type="match status" value="1"/>
</dbReference>
<evidence type="ECO:0000256" key="5">
    <source>
        <dbReference type="ARBA" id="ARBA00022837"/>
    </source>
</evidence>
<dbReference type="PROSITE" id="PS00523">
    <property type="entry name" value="SULFATASE_1"/>
    <property type="match status" value="1"/>
</dbReference>
<dbReference type="InterPro" id="IPR000917">
    <property type="entry name" value="Sulfatase_N"/>
</dbReference>
<dbReference type="Gene3D" id="3.30.1120.10">
    <property type="match status" value="1"/>
</dbReference>
<dbReference type="AlphaFoldDB" id="A0A1J1ICS7"/>
<keyword evidence="4" id="KW-0378">Hydrolase</keyword>
<keyword evidence="5" id="KW-0106">Calcium</keyword>
<dbReference type="SUPFAM" id="SSF53649">
    <property type="entry name" value="Alkaline phosphatase-like"/>
    <property type="match status" value="1"/>
</dbReference>
<evidence type="ECO:0000256" key="2">
    <source>
        <dbReference type="ARBA" id="ARBA00008779"/>
    </source>
</evidence>
<dbReference type="PANTHER" id="PTHR10342">
    <property type="entry name" value="ARYLSULFATASE"/>
    <property type="match status" value="1"/>
</dbReference>
<keyword evidence="7" id="KW-1133">Transmembrane helix</keyword>
<evidence type="ECO:0000313" key="9">
    <source>
        <dbReference type="EMBL" id="CRK98040.1"/>
    </source>
</evidence>
<evidence type="ECO:0000256" key="7">
    <source>
        <dbReference type="SAM" id="Phobius"/>
    </source>
</evidence>
<dbReference type="EMBL" id="CVRI01000047">
    <property type="protein sequence ID" value="CRK98040.1"/>
    <property type="molecule type" value="Genomic_DNA"/>
</dbReference>
<evidence type="ECO:0000256" key="3">
    <source>
        <dbReference type="ARBA" id="ARBA00022723"/>
    </source>
</evidence>
<comment type="cofactor">
    <cofactor evidence="1">
        <name>Ca(2+)</name>
        <dbReference type="ChEBI" id="CHEBI:29108"/>
    </cofactor>
</comment>
<keyword evidence="6" id="KW-0325">Glycoprotein</keyword>
<dbReference type="Pfam" id="PF00884">
    <property type="entry name" value="Sulfatase"/>
    <property type="match status" value="1"/>
</dbReference>
<dbReference type="STRING" id="568069.A0A1J1ICS7"/>
<evidence type="ECO:0000256" key="6">
    <source>
        <dbReference type="ARBA" id="ARBA00023180"/>
    </source>
</evidence>
<dbReference type="InterPro" id="IPR017850">
    <property type="entry name" value="Alkaline_phosphatase_core_sf"/>
</dbReference>
<dbReference type="InterPro" id="IPR047115">
    <property type="entry name" value="ARSB"/>
</dbReference>
<dbReference type="Proteomes" id="UP000183832">
    <property type="component" value="Unassembled WGS sequence"/>
</dbReference>
<evidence type="ECO:0000256" key="1">
    <source>
        <dbReference type="ARBA" id="ARBA00001913"/>
    </source>
</evidence>
<evidence type="ECO:0000259" key="8">
    <source>
        <dbReference type="Pfam" id="PF00884"/>
    </source>
</evidence>
<keyword evidence="10" id="KW-1185">Reference proteome</keyword>
<keyword evidence="7" id="KW-0472">Membrane</keyword>
<dbReference type="GO" id="GO:0046872">
    <property type="term" value="F:metal ion binding"/>
    <property type="evidence" value="ECO:0007669"/>
    <property type="project" value="UniProtKB-KW"/>
</dbReference>
<name>A0A1J1ICS7_9DIPT</name>